<dbReference type="InterPro" id="IPR004618">
    <property type="entry name" value="AsnA"/>
</dbReference>
<dbReference type="InterPro" id="IPR045864">
    <property type="entry name" value="aa-tRNA-synth_II/BPL/LPL"/>
</dbReference>
<evidence type="ECO:0000313" key="5">
    <source>
        <dbReference type="EMBL" id="KAG8172236.1"/>
    </source>
</evidence>
<evidence type="ECO:0000313" key="6">
    <source>
        <dbReference type="Proteomes" id="UP000827092"/>
    </source>
</evidence>
<gene>
    <name evidence="5" type="ORF">JTE90_000156</name>
</gene>
<sequence>MSYEMKTSSGLNDEIDVGQCVTFDLKAGFKASVVISLAKWKVLALKKYGFGLNEGLYADMNAIRKYEYIGPLHSYYVAQWVWEKIIKGGRPKHDIPQVDCEGYLRVLQDHRNAATQGLPEPHQKNFLTI</sequence>
<protein>
    <submittedName>
        <fullName evidence="5">Uncharacterized protein</fullName>
    </submittedName>
</protein>
<evidence type="ECO:0000256" key="4">
    <source>
        <dbReference type="ARBA" id="ARBA00022840"/>
    </source>
</evidence>
<organism evidence="5 6">
    <name type="scientific">Oedothorax gibbosus</name>
    <dbReference type="NCBI Taxonomy" id="931172"/>
    <lineage>
        <taxon>Eukaryota</taxon>
        <taxon>Metazoa</taxon>
        <taxon>Ecdysozoa</taxon>
        <taxon>Arthropoda</taxon>
        <taxon>Chelicerata</taxon>
        <taxon>Arachnida</taxon>
        <taxon>Araneae</taxon>
        <taxon>Araneomorphae</taxon>
        <taxon>Entelegynae</taxon>
        <taxon>Araneoidea</taxon>
        <taxon>Linyphiidae</taxon>
        <taxon>Erigoninae</taxon>
        <taxon>Oedothorax</taxon>
    </lineage>
</organism>
<dbReference type="Pfam" id="PF03590">
    <property type="entry name" value="AsnA"/>
    <property type="match status" value="1"/>
</dbReference>
<keyword evidence="6" id="KW-1185">Reference proteome</keyword>
<dbReference type="PANTHER" id="PTHR30073">
    <property type="entry name" value="ASPARTATE--AMMONIA LIGASE"/>
    <property type="match status" value="1"/>
</dbReference>
<dbReference type="GO" id="GO:0006529">
    <property type="term" value="P:asparagine biosynthetic process"/>
    <property type="evidence" value="ECO:0007669"/>
    <property type="project" value="InterPro"/>
</dbReference>
<dbReference type="GO" id="GO:0004071">
    <property type="term" value="F:aspartate-ammonia ligase activity"/>
    <property type="evidence" value="ECO:0007669"/>
    <property type="project" value="InterPro"/>
</dbReference>
<evidence type="ECO:0000256" key="3">
    <source>
        <dbReference type="ARBA" id="ARBA00022741"/>
    </source>
</evidence>
<evidence type="ECO:0000256" key="1">
    <source>
        <dbReference type="ARBA" id="ARBA00022490"/>
    </source>
</evidence>
<dbReference type="PANTHER" id="PTHR30073:SF5">
    <property type="entry name" value="ASPARTATE--AMMONIA LIGASE"/>
    <property type="match status" value="1"/>
</dbReference>
<dbReference type="AlphaFoldDB" id="A0AAV6TKL0"/>
<proteinExistence type="predicted"/>
<keyword evidence="4" id="KW-0067">ATP-binding</keyword>
<keyword evidence="2" id="KW-0436">Ligase</keyword>
<dbReference type="GO" id="GO:0005829">
    <property type="term" value="C:cytosol"/>
    <property type="evidence" value="ECO:0007669"/>
    <property type="project" value="TreeGrafter"/>
</dbReference>
<reference evidence="5 6" key="1">
    <citation type="journal article" date="2022" name="Nat. Ecol. Evol.">
        <title>A masculinizing supergene underlies an exaggerated male reproductive morph in a spider.</title>
        <authorList>
            <person name="Hendrickx F."/>
            <person name="De Corte Z."/>
            <person name="Sonet G."/>
            <person name="Van Belleghem S.M."/>
            <person name="Kostlbacher S."/>
            <person name="Vangestel C."/>
        </authorList>
    </citation>
    <scope>NUCLEOTIDE SEQUENCE [LARGE SCALE GENOMIC DNA]</scope>
    <source>
        <strain evidence="5">W744_W776</strain>
    </source>
</reference>
<evidence type="ECO:0000256" key="2">
    <source>
        <dbReference type="ARBA" id="ARBA00022598"/>
    </source>
</evidence>
<comment type="caution">
    <text evidence="5">The sequence shown here is derived from an EMBL/GenBank/DDBJ whole genome shotgun (WGS) entry which is preliminary data.</text>
</comment>
<keyword evidence="3" id="KW-0547">Nucleotide-binding</keyword>
<dbReference type="Proteomes" id="UP000827092">
    <property type="component" value="Unassembled WGS sequence"/>
</dbReference>
<dbReference type="EMBL" id="JAFNEN010002945">
    <property type="protein sequence ID" value="KAG8172236.1"/>
    <property type="molecule type" value="Genomic_DNA"/>
</dbReference>
<dbReference type="GO" id="GO:0005524">
    <property type="term" value="F:ATP binding"/>
    <property type="evidence" value="ECO:0007669"/>
    <property type="project" value="UniProtKB-KW"/>
</dbReference>
<dbReference type="SUPFAM" id="SSF55681">
    <property type="entry name" value="Class II aaRS and biotin synthetases"/>
    <property type="match status" value="1"/>
</dbReference>
<accession>A0AAV6TKL0</accession>
<dbReference type="Gene3D" id="3.30.930.10">
    <property type="entry name" value="Bira Bifunctional Protein, Domain 2"/>
    <property type="match status" value="1"/>
</dbReference>
<keyword evidence="1" id="KW-0963">Cytoplasm</keyword>
<name>A0AAV6TKL0_9ARAC</name>